<protein>
    <recommendedName>
        <fullName evidence="4">SEC7 domain-containing protein</fullName>
    </recommendedName>
</protein>
<keyword evidence="6" id="KW-1185">Reference proteome</keyword>
<dbReference type="GO" id="GO:0032012">
    <property type="term" value="P:regulation of ARF protein signal transduction"/>
    <property type="evidence" value="ECO:0007669"/>
    <property type="project" value="InterPro"/>
</dbReference>
<keyword evidence="3" id="KW-0344">Guanine-nucleotide releasing factor</keyword>
<organism evidence="5 6">
    <name type="scientific">Cannabis sativa</name>
    <name type="common">Hemp</name>
    <name type="synonym">Marijuana</name>
    <dbReference type="NCBI Taxonomy" id="3483"/>
    <lineage>
        <taxon>Eukaryota</taxon>
        <taxon>Viridiplantae</taxon>
        <taxon>Streptophyta</taxon>
        <taxon>Embryophyta</taxon>
        <taxon>Tracheophyta</taxon>
        <taxon>Spermatophyta</taxon>
        <taxon>Magnoliopsida</taxon>
        <taxon>eudicotyledons</taxon>
        <taxon>Gunneridae</taxon>
        <taxon>Pentapetalae</taxon>
        <taxon>rosids</taxon>
        <taxon>fabids</taxon>
        <taxon>Rosales</taxon>
        <taxon>Cannabaceae</taxon>
        <taxon>Cannabis</taxon>
    </lineage>
</organism>
<evidence type="ECO:0000256" key="2">
    <source>
        <dbReference type="ARBA" id="ARBA00004514"/>
    </source>
</evidence>
<reference evidence="5 6" key="1">
    <citation type="journal article" date="2020" name="bioRxiv">
        <title>Sequence and annotation of 42 cannabis genomes reveals extensive copy number variation in cannabinoid synthesis and pathogen resistance genes.</title>
        <authorList>
            <person name="Mckernan K.J."/>
            <person name="Helbert Y."/>
            <person name="Kane L.T."/>
            <person name="Ebling H."/>
            <person name="Zhang L."/>
            <person name="Liu B."/>
            <person name="Eaton Z."/>
            <person name="Mclaughlin S."/>
            <person name="Kingan S."/>
            <person name="Baybayan P."/>
            <person name="Concepcion G."/>
            <person name="Jordan M."/>
            <person name="Riva A."/>
            <person name="Barbazuk W."/>
            <person name="Harkins T."/>
        </authorList>
    </citation>
    <scope>NUCLEOTIDE SEQUENCE [LARGE SCALE GENOMIC DNA]</scope>
    <source>
        <strain evidence="6">cv. Jamaican Lion 4</strain>
        <tissue evidence="5">Leaf</tissue>
    </source>
</reference>
<dbReference type="CDD" id="cd00171">
    <property type="entry name" value="Sec7"/>
    <property type="match status" value="1"/>
</dbReference>
<dbReference type="PANTHER" id="PTHR10663">
    <property type="entry name" value="GUANYL-NUCLEOTIDE EXCHANGE FACTOR"/>
    <property type="match status" value="1"/>
</dbReference>
<dbReference type="InterPro" id="IPR056604">
    <property type="entry name" value="GBF1-like_TPR"/>
</dbReference>
<dbReference type="FunFam" id="1.10.1000.11:FF:000002">
    <property type="entry name" value="Cytohesin 1"/>
    <property type="match status" value="1"/>
</dbReference>
<evidence type="ECO:0000256" key="1">
    <source>
        <dbReference type="ARBA" id="ARBA00004287"/>
    </source>
</evidence>
<dbReference type="GO" id="GO:0016020">
    <property type="term" value="C:membrane"/>
    <property type="evidence" value="ECO:0007669"/>
    <property type="project" value="UniProtKB-SubCell"/>
</dbReference>
<dbReference type="PANTHER" id="PTHR10663:SF322">
    <property type="entry name" value="ARF GUANINE-NUCLEOTIDE EXCHANGE FACTOR GNL2"/>
    <property type="match status" value="1"/>
</dbReference>
<evidence type="ECO:0000313" key="6">
    <source>
        <dbReference type="Proteomes" id="UP000583929"/>
    </source>
</evidence>
<evidence type="ECO:0000259" key="4">
    <source>
        <dbReference type="PROSITE" id="PS50190"/>
    </source>
</evidence>
<dbReference type="Proteomes" id="UP000583929">
    <property type="component" value="Unassembled WGS sequence"/>
</dbReference>
<dbReference type="Pfam" id="PF12783">
    <property type="entry name" value="Sec7-like_HUS"/>
    <property type="match status" value="1"/>
</dbReference>
<dbReference type="PROSITE" id="PS50190">
    <property type="entry name" value="SEC7"/>
    <property type="match status" value="1"/>
</dbReference>
<dbReference type="EMBL" id="JAATIQ010000807">
    <property type="protein sequence ID" value="KAF4347432.1"/>
    <property type="molecule type" value="Genomic_DNA"/>
</dbReference>
<name>A0A7J6DMY0_CANSA</name>
<dbReference type="SMART" id="SM00222">
    <property type="entry name" value="Sec7"/>
    <property type="match status" value="1"/>
</dbReference>
<accession>A0A7J6DMY0</accession>
<gene>
    <name evidence="5" type="ORF">G4B88_029904</name>
</gene>
<feature type="domain" description="SEC7" evidence="4">
    <location>
        <begin position="508"/>
        <end position="693"/>
    </location>
</feature>
<dbReference type="Pfam" id="PF01369">
    <property type="entry name" value="Sec7"/>
    <property type="match status" value="1"/>
</dbReference>
<proteinExistence type="predicted"/>
<dbReference type="GO" id="GO:0005829">
    <property type="term" value="C:cytosol"/>
    <property type="evidence" value="ECO:0007669"/>
    <property type="project" value="UniProtKB-SubCell"/>
</dbReference>
<evidence type="ECO:0000256" key="3">
    <source>
        <dbReference type="ARBA" id="ARBA00022658"/>
    </source>
</evidence>
<dbReference type="GO" id="GO:0016192">
    <property type="term" value="P:vesicle-mediated transport"/>
    <property type="evidence" value="ECO:0007669"/>
    <property type="project" value="UniProtKB-ARBA"/>
</dbReference>
<dbReference type="SUPFAM" id="SSF48425">
    <property type="entry name" value="Sec7 domain"/>
    <property type="match status" value="1"/>
</dbReference>
<comment type="subcellular location">
    <subcellularLocation>
        <location evidence="2">Cytoplasm</location>
        <location evidence="2">Cytosol</location>
    </subcellularLocation>
    <subcellularLocation>
        <location evidence="1">Membrane</location>
        <topology evidence="1">Peripheral membrane protein</topology>
        <orientation evidence="1">Cytoplasmic side</orientation>
    </subcellularLocation>
</comment>
<sequence length="1395" mass="158174">MVFLSKMEKEKEQQKSKRKELGLSCMLNTEVGALLAVIRRPADPNSHYLGSPEESQDNAILQSLKSLRALIFNPQQQWCTIDPSIYLSPFLEVIQSDDIPASATGVALSALLKILKLEFFNLKTPAAAEAIATIVTSITNCRLEKTDSISEDAVMMKILQVLSAIMNHSASALLTDQAVCVLVNTCFQVVQQSIGRGDLLQRSARYTMHELIQKIFSKLPEIEVVTSIEGSRLGEEEEEGGEFEGESGYGIRCAVDVFHFLCSLLNVVELVENSGSELANNTSFCGDEDVQVFALVLINSAIELSGDGIGKHPKLLRMVQDDLFHHLIHYGTCSSPLVLSMICSTVLNTYHFLRRFLRLQIEAFFNFVLLRVPTTQGVSLQLQEVSLEGIINFCRQPTFIIEIYENYDCDPLCRNIFEDIGKLLCKHSFPVTSPLTSLKIQAFEGLMIIIHNIADNIDRQYDNDDDNDNDSRTLFEPYPVEISEFRPFWEDKPRNDSINWVDFLRFRKAQKRKLLVTSYHFNCDEKKGLEYLQLSKLSPDPHDPKALAFFFRYTPGLDKSMVGDYLGDPESFHLQVLKEFTETFEFSSMILDHALRTYLETFRLPGESQKITRILEAFSDRFYEQQTSDIFASKDAVFILCYSLIMLNTDQHNPQVKKKMTEEEFIRNNRAINGGKDLPKEYLSELFNSISNNAITIFGQSGQIVEMNPSRWIELINRSRIIQPYKLSNFDDDKRIGRDMFGSIAGPSVATLCAFFEHGDEEEILHECVEGLFSIARIAQYGLVETLDELLASFSKFTTLLNPYASAEETLFAFSHDLKPKIATLAVFTIANNFGNSIRGGWKNIVDCLLKLKRLKLLPQSVIEFDAANFGTTSSDSQATSEQGLSTPNDSKVVNVSRFSHFLSLESMEDSLSLGVSEFEQNLKIIKQCRIGNIFSKTSNLPEDALINLGRSLIFSAAGKGQKFSTPVDEEETVGFCWDLIIAITLANLHRFQTFWHAFNDHLLAVAQFPTFSPVPFAEKGIVGLFKVCLKLLGTYQQEKTPEEMIFKSINLMWKLEKEILDTCCEFITKSVNKILTEFPANLKTQLGWKSVLHLLSITGRQPETYDQAVETLIMLISDGTHISKMNYTYCIDSAFSFLALRNSPLEKNILILDLLASTVTQLVQWYKTQCLELSNSNNFSATSNASNSSFEENLRAPSSLNFFMSLFIKLGEALRKTSLARREEIRNAAVMALQKSFMLAEELEFTPNNCINCFNLVIFAMVDDLHEKMFEYSRRENAERETRSMEGTLTIAMELLCEIFLKLMTQISNSPGFRTFWLGVLRRMDTYMKADLGEYGVSKLPGVVPDLLRKMITEMKENGILVQKEDDDLWEITYIQIQWIAPSIKDELFPEESI</sequence>
<dbReference type="GO" id="GO:0005085">
    <property type="term" value="F:guanyl-nucleotide exchange factor activity"/>
    <property type="evidence" value="ECO:0007669"/>
    <property type="project" value="UniProtKB-KW"/>
</dbReference>
<dbReference type="Gene3D" id="1.10.220.20">
    <property type="match status" value="1"/>
</dbReference>
<dbReference type="InterPro" id="IPR023394">
    <property type="entry name" value="Sec7_C_sf"/>
</dbReference>
<evidence type="ECO:0000313" key="5">
    <source>
        <dbReference type="EMBL" id="KAF4347432.1"/>
    </source>
</evidence>
<comment type="caution">
    <text evidence="5">The sequence shown here is derived from an EMBL/GenBank/DDBJ whole genome shotgun (WGS) entry which is preliminary data.</text>
</comment>
<dbReference type="InterPro" id="IPR035999">
    <property type="entry name" value="Sec7_dom_sf"/>
</dbReference>
<dbReference type="Pfam" id="PF23325">
    <property type="entry name" value="TPR_28"/>
    <property type="match status" value="1"/>
</dbReference>
<dbReference type="GO" id="GO:0012505">
    <property type="term" value="C:endomembrane system"/>
    <property type="evidence" value="ECO:0007669"/>
    <property type="project" value="UniProtKB-ARBA"/>
</dbReference>
<dbReference type="Gene3D" id="1.10.1000.11">
    <property type="entry name" value="Arf Nucleotide-binding Site Opener,domain 2"/>
    <property type="match status" value="1"/>
</dbReference>
<dbReference type="InterPro" id="IPR032691">
    <property type="entry name" value="Mon2/Sec7/BIG1-like_HUS"/>
</dbReference>
<dbReference type="InterPro" id="IPR000904">
    <property type="entry name" value="Sec7_dom"/>
</dbReference>